<reference evidence="2" key="2">
    <citation type="journal article" date="2015" name="Data Brief">
        <title>Shoot transcriptome of the giant reed, Arundo donax.</title>
        <authorList>
            <person name="Barrero R.A."/>
            <person name="Guerrero F.D."/>
            <person name="Moolhuijzen P."/>
            <person name="Goolsby J.A."/>
            <person name="Tidwell J."/>
            <person name="Bellgard S.E."/>
            <person name="Bellgard M.I."/>
        </authorList>
    </citation>
    <scope>NUCLEOTIDE SEQUENCE</scope>
    <source>
        <tissue evidence="2">Shoot tissue taken approximately 20 cm above the soil surface</tissue>
    </source>
</reference>
<feature type="compositionally biased region" description="Low complexity" evidence="1">
    <location>
        <begin position="31"/>
        <end position="56"/>
    </location>
</feature>
<name>A0A0A8Y146_ARUDO</name>
<evidence type="ECO:0000313" key="2">
    <source>
        <dbReference type="EMBL" id="JAD18708.1"/>
    </source>
</evidence>
<dbReference type="AlphaFoldDB" id="A0A0A8Y146"/>
<reference evidence="2" key="1">
    <citation type="submission" date="2014-09" db="EMBL/GenBank/DDBJ databases">
        <authorList>
            <person name="Magalhaes I.L.F."/>
            <person name="Oliveira U."/>
            <person name="Santos F.R."/>
            <person name="Vidigal T.H.D.A."/>
            <person name="Brescovit A.D."/>
            <person name="Santos A.J."/>
        </authorList>
    </citation>
    <scope>NUCLEOTIDE SEQUENCE</scope>
    <source>
        <tissue evidence="2">Shoot tissue taken approximately 20 cm above the soil surface</tissue>
    </source>
</reference>
<proteinExistence type="predicted"/>
<feature type="compositionally biased region" description="Basic and acidic residues" evidence="1">
    <location>
        <begin position="113"/>
        <end position="125"/>
    </location>
</feature>
<feature type="compositionally biased region" description="Low complexity" evidence="1">
    <location>
        <begin position="99"/>
        <end position="110"/>
    </location>
</feature>
<feature type="compositionally biased region" description="Basic and acidic residues" evidence="1">
    <location>
        <begin position="76"/>
        <end position="93"/>
    </location>
</feature>
<sequence>MADGCVQSPVKLQASNGLTRKERAQLWCSHSPPSRSRPAPPRSAATRPPCRTARFRPWMDRASAARRCRASRPGHAAKEQWGGRRGRGREQRAISRTWSSSTALGDLSSSHGWESRGTGRAERSR</sequence>
<accession>A0A0A8Y146</accession>
<evidence type="ECO:0000256" key="1">
    <source>
        <dbReference type="SAM" id="MobiDB-lite"/>
    </source>
</evidence>
<organism evidence="2">
    <name type="scientific">Arundo donax</name>
    <name type="common">Giant reed</name>
    <name type="synonym">Donax arundinaceus</name>
    <dbReference type="NCBI Taxonomy" id="35708"/>
    <lineage>
        <taxon>Eukaryota</taxon>
        <taxon>Viridiplantae</taxon>
        <taxon>Streptophyta</taxon>
        <taxon>Embryophyta</taxon>
        <taxon>Tracheophyta</taxon>
        <taxon>Spermatophyta</taxon>
        <taxon>Magnoliopsida</taxon>
        <taxon>Liliopsida</taxon>
        <taxon>Poales</taxon>
        <taxon>Poaceae</taxon>
        <taxon>PACMAD clade</taxon>
        <taxon>Arundinoideae</taxon>
        <taxon>Arundineae</taxon>
        <taxon>Arundo</taxon>
    </lineage>
</organism>
<protein>
    <submittedName>
        <fullName evidence="2">Cka2</fullName>
    </submittedName>
</protein>
<dbReference type="EMBL" id="GBRH01279187">
    <property type="protein sequence ID" value="JAD18708.1"/>
    <property type="molecule type" value="Transcribed_RNA"/>
</dbReference>
<feature type="region of interest" description="Disordered" evidence="1">
    <location>
        <begin position="1"/>
        <end position="125"/>
    </location>
</feature>